<keyword evidence="2" id="KW-1185">Reference proteome</keyword>
<evidence type="ECO:0000313" key="1">
    <source>
        <dbReference type="EMBL" id="GFT86891.1"/>
    </source>
</evidence>
<name>A0A8X6U6U3_NEPPI</name>
<organism evidence="1 2">
    <name type="scientific">Nephila pilipes</name>
    <name type="common">Giant wood spider</name>
    <name type="synonym">Nephila maculata</name>
    <dbReference type="NCBI Taxonomy" id="299642"/>
    <lineage>
        <taxon>Eukaryota</taxon>
        <taxon>Metazoa</taxon>
        <taxon>Ecdysozoa</taxon>
        <taxon>Arthropoda</taxon>
        <taxon>Chelicerata</taxon>
        <taxon>Arachnida</taxon>
        <taxon>Araneae</taxon>
        <taxon>Araneomorphae</taxon>
        <taxon>Entelegynae</taxon>
        <taxon>Araneoidea</taxon>
        <taxon>Nephilidae</taxon>
        <taxon>Nephila</taxon>
    </lineage>
</organism>
<comment type="caution">
    <text evidence="1">The sequence shown here is derived from an EMBL/GenBank/DDBJ whole genome shotgun (WGS) entry which is preliminary data.</text>
</comment>
<sequence>MKGDGGYRLVKVTNSCSYAQNPGEKLLHSPPEFLHIQHLARYFCSEQRQAFYLATPLQAVSDVGGHGGLVGLKKKHNARCSKTFSSSLDAVRNARVSRPQGTVVHQHATVANL</sequence>
<dbReference type="AlphaFoldDB" id="A0A8X6U6U3"/>
<accession>A0A8X6U6U3</accession>
<reference evidence="1" key="1">
    <citation type="submission" date="2020-08" db="EMBL/GenBank/DDBJ databases">
        <title>Multicomponent nature underlies the extraordinary mechanical properties of spider dragline silk.</title>
        <authorList>
            <person name="Kono N."/>
            <person name="Nakamura H."/>
            <person name="Mori M."/>
            <person name="Yoshida Y."/>
            <person name="Ohtoshi R."/>
            <person name="Malay A.D."/>
            <person name="Moran D.A.P."/>
            <person name="Tomita M."/>
            <person name="Numata K."/>
            <person name="Arakawa K."/>
        </authorList>
    </citation>
    <scope>NUCLEOTIDE SEQUENCE</scope>
</reference>
<dbReference type="EMBL" id="BMAW01024203">
    <property type="protein sequence ID" value="GFT86891.1"/>
    <property type="molecule type" value="Genomic_DNA"/>
</dbReference>
<proteinExistence type="predicted"/>
<protein>
    <submittedName>
        <fullName evidence="1">Uncharacterized protein</fullName>
    </submittedName>
</protein>
<gene>
    <name evidence="1" type="ORF">NPIL_255791</name>
</gene>
<evidence type="ECO:0000313" key="2">
    <source>
        <dbReference type="Proteomes" id="UP000887013"/>
    </source>
</evidence>
<dbReference type="Proteomes" id="UP000887013">
    <property type="component" value="Unassembled WGS sequence"/>
</dbReference>
<dbReference type="OrthoDB" id="6463326at2759"/>